<dbReference type="STRING" id="194963.SAMCFNEI73_Ch2444"/>
<feature type="compositionally biased region" description="Polar residues" evidence="1">
    <location>
        <begin position="31"/>
        <end position="41"/>
    </location>
</feature>
<accession>A0A1L3LNX3</accession>
<dbReference type="Proteomes" id="UP000182306">
    <property type="component" value="Chromosome"/>
</dbReference>
<keyword evidence="3" id="KW-1185">Reference proteome</keyword>
<name>A0A1L3LNX3_9HYPH</name>
<proteinExistence type="predicted"/>
<protein>
    <submittedName>
        <fullName evidence="2">Uncharacterized protein</fullName>
    </submittedName>
</protein>
<evidence type="ECO:0000256" key="1">
    <source>
        <dbReference type="SAM" id="MobiDB-lite"/>
    </source>
</evidence>
<sequence length="41" mass="4553">MTDHARELEEEERSSGLYRSEIGHLEGGGEQMTNYLGTAVV</sequence>
<gene>
    <name evidence="2" type="ORF">SAMCFNEI73_Ch2444</name>
</gene>
<reference evidence="2 3" key="1">
    <citation type="submission" date="2015-10" db="EMBL/GenBank/DDBJ databases">
        <title>Genomic differences between typical nodule nitrogen-fixing rhizobial strains and those coming from bean seeds.</title>
        <authorList>
            <person name="Peralta H."/>
            <person name="Aguilar-Vera A."/>
            <person name="Diaz R."/>
            <person name="Mora Y."/>
            <person name="Martinez-Batallar G."/>
            <person name="Salazar E."/>
            <person name="Vargas-Lagunas C."/>
            <person name="Encarnacion S."/>
            <person name="Girard L."/>
            <person name="Mora J."/>
        </authorList>
    </citation>
    <scope>NUCLEOTIDE SEQUENCE [LARGE SCALE GENOMIC DNA]</scope>
    <source>
        <strain evidence="2 3">CFNEI 73</strain>
    </source>
</reference>
<dbReference type="KEGG" id="same:SAMCFNEI73_Ch2444"/>
<dbReference type="AlphaFoldDB" id="A0A1L3LNX3"/>
<evidence type="ECO:0000313" key="3">
    <source>
        <dbReference type="Proteomes" id="UP000182306"/>
    </source>
</evidence>
<evidence type="ECO:0000313" key="2">
    <source>
        <dbReference type="EMBL" id="APG91723.1"/>
    </source>
</evidence>
<organism evidence="2 3">
    <name type="scientific">Sinorhizobium americanum</name>
    <dbReference type="NCBI Taxonomy" id="194963"/>
    <lineage>
        <taxon>Bacteria</taxon>
        <taxon>Pseudomonadati</taxon>
        <taxon>Pseudomonadota</taxon>
        <taxon>Alphaproteobacteria</taxon>
        <taxon>Hyphomicrobiales</taxon>
        <taxon>Rhizobiaceae</taxon>
        <taxon>Sinorhizobium/Ensifer group</taxon>
        <taxon>Sinorhizobium</taxon>
    </lineage>
</organism>
<dbReference type="EMBL" id="CP013107">
    <property type="protein sequence ID" value="APG91723.1"/>
    <property type="molecule type" value="Genomic_DNA"/>
</dbReference>
<feature type="region of interest" description="Disordered" evidence="1">
    <location>
        <begin position="1"/>
        <end position="41"/>
    </location>
</feature>